<feature type="region of interest" description="Disordered" evidence="1">
    <location>
        <begin position="1"/>
        <end position="54"/>
    </location>
</feature>
<reference evidence="2 3" key="1">
    <citation type="submission" date="2013-08" db="EMBL/GenBank/DDBJ databases">
        <authorList>
            <person name="Weinstock G."/>
            <person name="Sodergren E."/>
            <person name="Wylie T."/>
            <person name="Fulton L."/>
            <person name="Fulton R."/>
            <person name="Fronick C."/>
            <person name="O'Laughlin M."/>
            <person name="Godfrey J."/>
            <person name="Miner T."/>
            <person name="Herter B."/>
            <person name="Appelbaum E."/>
            <person name="Cordes M."/>
            <person name="Lek S."/>
            <person name="Wollam A."/>
            <person name="Pepin K.H."/>
            <person name="Palsikar V.B."/>
            <person name="Mitreva M."/>
            <person name="Wilson R.K."/>
        </authorList>
    </citation>
    <scope>NUCLEOTIDE SEQUENCE [LARGE SCALE GENOMIC DNA]</scope>
    <source>
        <strain evidence="2 3">F0542</strain>
    </source>
</reference>
<protein>
    <submittedName>
        <fullName evidence="2">Uncharacterized protein</fullName>
    </submittedName>
</protein>
<comment type="caution">
    <text evidence="2">The sequence shown here is derived from an EMBL/GenBank/DDBJ whole genome shotgun (WGS) entry which is preliminary data.</text>
</comment>
<sequence>MDKRARERDKDKGLPPSKRKAKGRLVEGQITTDQIQGPWPSPATAYPDRINPYL</sequence>
<dbReference type="EMBL" id="AWSE01000010">
    <property type="protein sequence ID" value="ERH25807.1"/>
    <property type="molecule type" value="Genomic_DNA"/>
</dbReference>
<evidence type="ECO:0000313" key="3">
    <source>
        <dbReference type="Proteomes" id="UP000016536"/>
    </source>
</evidence>
<feature type="compositionally biased region" description="Basic and acidic residues" evidence="1">
    <location>
        <begin position="1"/>
        <end position="13"/>
    </location>
</feature>
<organism evidence="2 3">
    <name type="scientific">Actinomyces johnsonii F0542</name>
    <dbReference type="NCBI Taxonomy" id="1321818"/>
    <lineage>
        <taxon>Bacteria</taxon>
        <taxon>Bacillati</taxon>
        <taxon>Actinomycetota</taxon>
        <taxon>Actinomycetes</taxon>
        <taxon>Actinomycetales</taxon>
        <taxon>Actinomycetaceae</taxon>
        <taxon>Actinomyces</taxon>
    </lineage>
</organism>
<gene>
    <name evidence="2" type="ORF">HMPREF1979_00157</name>
</gene>
<accession>U1S572</accession>
<keyword evidence="3" id="KW-1185">Reference proteome</keyword>
<evidence type="ECO:0000256" key="1">
    <source>
        <dbReference type="SAM" id="MobiDB-lite"/>
    </source>
</evidence>
<dbReference type="Proteomes" id="UP000016536">
    <property type="component" value="Unassembled WGS sequence"/>
</dbReference>
<dbReference type="AlphaFoldDB" id="U1S572"/>
<dbReference type="HOGENOM" id="CLU_3039530_0_0_11"/>
<evidence type="ECO:0000313" key="2">
    <source>
        <dbReference type="EMBL" id="ERH25807.1"/>
    </source>
</evidence>
<dbReference type="RefSeq" id="WP_021608344.1">
    <property type="nucleotide sequence ID" value="NZ_KE951875.1"/>
</dbReference>
<dbReference type="PATRIC" id="fig|1321818.3.peg.122"/>
<proteinExistence type="predicted"/>
<name>U1S572_9ACTO</name>